<dbReference type="GO" id="GO:0005886">
    <property type="term" value="C:plasma membrane"/>
    <property type="evidence" value="ECO:0007669"/>
    <property type="project" value="UniProtKB-SubCell"/>
</dbReference>
<evidence type="ECO:0000313" key="9">
    <source>
        <dbReference type="EMBL" id="KKF39132.1"/>
    </source>
</evidence>
<reference evidence="9 10" key="1">
    <citation type="journal article" date="2015" name="Genome Announc.">
        <title>Draft genome sequence of a Halorubrum H3 strain isolated from the burlinskoye salt lake (Altai Krai, Russia).</title>
        <authorList>
            <person name="Rozanov A.S."/>
            <person name="Bryanskaya A.V."/>
            <person name="Malup T.K."/>
            <person name="Kotenko A.V."/>
            <person name="Peltek S.E."/>
        </authorList>
    </citation>
    <scope>NUCLEOTIDE SEQUENCE [LARGE SCALE GENOMIC DNA]</scope>
    <source>
        <strain evidence="9 10">H3</strain>
    </source>
</reference>
<gene>
    <name evidence="9" type="ORF">FK85_30980</name>
</gene>
<evidence type="ECO:0000256" key="3">
    <source>
        <dbReference type="ARBA" id="ARBA00022475"/>
    </source>
</evidence>
<dbReference type="InterPro" id="IPR050366">
    <property type="entry name" value="BP-dependent_transpt_permease"/>
</dbReference>
<feature type="transmembrane region" description="Helical" evidence="7">
    <location>
        <begin position="255"/>
        <end position="275"/>
    </location>
</feature>
<dbReference type="Pfam" id="PF00528">
    <property type="entry name" value="BPD_transp_1"/>
    <property type="match status" value="1"/>
</dbReference>
<feature type="transmembrane region" description="Helical" evidence="7">
    <location>
        <begin position="83"/>
        <end position="103"/>
    </location>
</feature>
<evidence type="ECO:0000256" key="1">
    <source>
        <dbReference type="ARBA" id="ARBA00004651"/>
    </source>
</evidence>
<feature type="transmembrane region" description="Helical" evidence="7">
    <location>
        <begin position="482"/>
        <end position="512"/>
    </location>
</feature>
<dbReference type="PANTHER" id="PTHR43386:SF1">
    <property type="entry name" value="D,D-DIPEPTIDE TRANSPORT SYSTEM PERMEASE PROTEIN DDPC-RELATED"/>
    <property type="match status" value="1"/>
</dbReference>
<feature type="transmembrane region" description="Helical" evidence="7">
    <location>
        <begin position="205"/>
        <end position="227"/>
    </location>
</feature>
<evidence type="ECO:0000259" key="8">
    <source>
        <dbReference type="PROSITE" id="PS50928"/>
    </source>
</evidence>
<dbReference type="PANTHER" id="PTHR43386">
    <property type="entry name" value="OLIGOPEPTIDE TRANSPORT SYSTEM PERMEASE PROTEIN APPC"/>
    <property type="match status" value="1"/>
</dbReference>
<feature type="transmembrane region" description="Helical" evidence="7">
    <location>
        <begin position="391"/>
        <end position="415"/>
    </location>
</feature>
<feature type="transmembrane region" description="Helical" evidence="7">
    <location>
        <begin position="136"/>
        <end position="163"/>
    </location>
</feature>
<accession>A0A0F8CJM8</accession>
<evidence type="ECO:0000313" key="10">
    <source>
        <dbReference type="Proteomes" id="UP000053331"/>
    </source>
</evidence>
<dbReference type="InterPro" id="IPR035906">
    <property type="entry name" value="MetI-like_sf"/>
</dbReference>
<comment type="similarity">
    <text evidence="7">Belongs to the binding-protein-dependent transport system permease family.</text>
</comment>
<proteinExistence type="inferred from homology"/>
<comment type="subcellular location">
    <subcellularLocation>
        <location evidence="1 7">Cell membrane</location>
        <topology evidence="1 7">Multi-pass membrane protein</topology>
    </subcellularLocation>
</comment>
<dbReference type="InterPro" id="IPR025966">
    <property type="entry name" value="OppC_N"/>
</dbReference>
<dbReference type="Gene3D" id="1.10.3720.10">
    <property type="entry name" value="MetI-like"/>
    <property type="match status" value="1"/>
</dbReference>
<evidence type="ECO:0000256" key="2">
    <source>
        <dbReference type="ARBA" id="ARBA00022448"/>
    </source>
</evidence>
<feature type="transmembrane region" description="Helical" evidence="7">
    <location>
        <begin position="532"/>
        <end position="554"/>
    </location>
</feature>
<comment type="caution">
    <text evidence="9">The sequence shown here is derived from an EMBL/GenBank/DDBJ whole genome shotgun (WGS) entry which is preliminary data.</text>
</comment>
<dbReference type="PROSITE" id="PS50928">
    <property type="entry name" value="ABC_TM1"/>
    <property type="match status" value="1"/>
</dbReference>
<keyword evidence="5 7" id="KW-1133">Transmembrane helix</keyword>
<organism evidence="9 10">
    <name type="scientific">Halorubrum saccharovorum</name>
    <dbReference type="NCBI Taxonomy" id="2248"/>
    <lineage>
        <taxon>Archaea</taxon>
        <taxon>Methanobacteriati</taxon>
        <taxon>Methanobacteriota</taxon>
        <taxon>Stenosarchaea group</taxon>
        <taxon>Halobacteria</taxon>
        <taxon>Halobacteriales</taxon>
        <taxon>Haloferacaceae</taxon>
        <taxon>Halorubrum</taxon>
    </lineage>
</organism>
<keyword evidence="2 7" id="KW-0813">Transport</keyword>
<keyword evidence="6 7" id="KW-0472">Membrane</keyword>
<protein>
    <submittedName>
        <fullName evidence="9">Peptide ABC transporter permease</fullName>
    </submittedName>
</protein>
<dbReference type="OrthoDB" id="312811at2157"/>
<feature type="transmembrane region" description="Helical" evidence="7">
    <location>
        <begin position="357"/>
        <end position="379"/>
    </location>
</feature>
<dbReference type="CDD" id="cd06261">
    <property type="entry name" value="TM_PBP2"/>
    <property type="match status" value="1"/>
</dbReference>
<keyword evidence="4 7" id="KW-0812">Transmembrane</keyword>
<dbReference type="Proteomes" id="UP000053331">
    <property type="component" value="Unassembled WGS sequence"/>
</dbReference>
<evidence type="ECO:0000256" key="5">
    <source>
        <dbReference type="ARBA" id="ARBA00022989"/>
    </source>
</evidence>
<feature type="transmembrane region" description="Helical" evidence="7">
    <location>
        <begin position="421"/>
        <end position="440"/>
    </location>
</feature>
<evidence type="ECO:0000256" key="4">
    <source>
        <dbReference type="ARBA" id="ARBA00022692"/>
    </source>
</evidence>
<name>A0A0F8CJM8_9EURY</name>
<dbReference type="InterPro" id="IPR000515">
    <property type="entry name" value="MetI-like"/>
</dbReference>
<dbReference type="GO" id="GO:0055085">
    <property type="term" value="P:transmembrane transport"/>
    <property type="evidence" value="ECO:0007669"/>
    <property type="project" value="InterPro"/>
</dbReference>
<dbReference type="AlphaFoldDB" id="A0A0F8CJM8"/>
<evidence type="ECO:0000256" key="6">
    <source>
        <dbReference type="ARBA" id="ARBA00023136"/>
    </source>
</evidence>
<dbReference type="Pfam" id="PF12911">
    <property type="entry name" value="OppC_N"/>
    <property type="match status" value="1"/>
</dbReference>
<dbReference type="RefSeq" id="WP_050026833.1">
    <property type="nucleotide sequence ID" value="NZ_JNFH02000107.1"/>
</dbReference>
<dbReference type="SUPFAM" id="SSF161098">
    <property type="entry name" value="MetI-like"/>
    <property type="match status" value="1"/>
</dbReference>
<keyword evidence="3" id="KW-1003">Cell membrane</keyword>
<sequence length="580" mass="61793">MSTRQSDSTDEFEEPDDDTLFRDRIRENPRPALVWLAGLAFLLLLEIGRVFAGVGQVFGIVGFTVEILASIPTSVGGNVAGTLGSAAGFVATALTAILMALAVTVPVAGSVPDGAVDVLGFDLSRRGHRWAKRAELTFVLVAAAGLIAYTPVGGAFSALVGAITGGADALASSLPSITSRELIPNAGHRLPGGGWEGTFLGLSPAVAWAIRTGLVFAYATAFLTWLWRGFDVYRTHYRLADWTPRDDTVRRFRNNYWGLFGFAIVFVFVVMALWAPAVSPVEAQHNIYEPNAHEFEYLSEDGEVTSTTHVFANLQSRSDGQTTIGPMSYDDYDRWAPLGTTNRGQDMMTHLSHGARTSLAIATTAIGLGALIAVVLSLLSSYYKGITDIATVMASDTIQAVPALLLIMLVSVVFQEANHPIAQPLDGGLLLALIFALAYWPGMWRSIRGPSLQVSEQEWVDAAKSYGQTPFQTMRKHMAPYIAGYILIYGSLLIGGVIISTAALTFLGLGINPPTPEWGRLIDGGQSYVSTSSWHVATIPGIAIVLVVIAFNALGDAIRDAIDPEADVDESEAAATGGGA</sequence>
<evidence type="ECO:0000256" key="7">
    <source>
        <dbReference type="RuleBase" id="RU363032"/>
    </source>
</evidence>
<feature type="transmembrane region" description="Helical" evidence="7">
    <location>
        <begin position="32"/>
        <end position="63"/>
    </location>
</feature>
<keyword evidence="10" id="KW-1185">Reference proteome</keyword>
<feature type="domain" description="ABC transmembrane type-1" evidence="8">
    <location>
        <begin position="355"/>
        <end position="555"/>
    </location>
</feature>
<dbReference type="EMBL" id="JNFH02000107">
    <property type="protein sequence ID" value="KKF39132.1"/>
    <property type="molecule type" value="Genomic_DNA"/>
</dbReference>